<dbReference type="InterPro" id="IPR036388">
    <property type="entry name" value="WH-like_DNA-bd_sf"/>
</dbReference>
<protein>
    <submittedName>
        <fullName evidence="3">NUDIX hydrolase</fullName>
    </submittedName>
</protein>
<dbReference type="PROSITE" id="PS00893">
    <property type="entry name" value="NUDIX_BOX"/>
    <property type="match status" value="1"/>
</dbReference>
<organism evidence="3 4">
    <name type="scientific">candidate division WS6 bacterium GW2011_GWF1_35_23</name>
    <dbReference type="NCBI Taxonomy" id="1619097"/>
    <lineage>
        <taxon>Bacteria</taxon>
        <taxon>Candidatus Dojkabacteria</taxon>
    </lineage>
</organism>
<sequence length="215" mass="25114">MTDLHKIQMLILRELLFNPNSRFTDLNIQGLSTDHFSYHVNVLIEDGYVKKDNSQYSLTTKGKEYANRMDTDEASIERQPKIAVMIVAKEPYFGYSGFITGKIRYGEKILETARRELKEESGLECSSMHIKRIVHDHVILEDTGELVEDKMFYVIHIINPTGELISTLNGKNVWITEKEFKNLKKKYYNEDKIYEISQLKGEMDLVESTYLIKEF</sequence>
<keyword evidence="1 3" id="KW-0378">Hydrolase</keyword>
<dbReference type="AlphaFoldDB" id="A0A0G0CA76"/>
<feature type="domain" description="Nudix hydrolase" evidence="2">
    <location>
        <begin position="94"/>
        <end position="192"/>
    </location>
</feature>
<dbReference type="InterPro" id="IPR020084">
    <property type="entry name" value="NUDIX_hydrolase_CS"/>
</dbReference>
<evidence type="ECO:0000313" key="3">
    <source>
        <dbReference type="EMBL" id="KKP78083.1"/>
    </source>
</evidence>
<accession>A0A0G0CA76</accession>
<comment type="caution">
    <text evidence="3">The sequence shown here is derived from an EMBL/GenBank/DDBJ whole genome shotgun (WGS) entry which is preliminary data.</text>
</comment>
<dbReference type="InterPro" id="IPR036390">
    <property type="entry name" value="WH_DNA-bd_sf"/>
</dbReference>
<dbReference type="Gene3D" id="1.10.10.10">
    <property type="entry name" value="Winged helix-like DNA-binding domain superfamily/Winged helix DNA-binding domain"/>
    <property type="match status" value="1"/>
</dbReference>
<dbReference type="Proteomes" id="UP000034816">
    <property type="component" value="Unassembled WGS sequence"/>
</dbReference>
<evidence type="ECO:0000256" key="1">
    <source>
        <dbReference type="ARBA" id="ARBA00022801"/>
    </source>
</evidence>
<evidence type="ECO:0000259" key="2">
    <source>
        <dbReference type="Pfam" id="PF00293"/>
    </source>
</evidence>
<dbReference type="GO" id="GO:0016787">
    <property type="term" value="F:hydrolase activity"/>
    <property type="evidence" value="ECO:0007669"/>
    <property type="project" value="UniProtKB-KW"/>
</dbReference>
<evidence type="ECO:0000313" key="4">
    <source>
        <dbReference type="Proteomes" id="UP000034816"/>
    </source>
</evidence>
<dbReference type="InterPro" id="IPR015797">
    <property type="entry name" value="NUDIX_hydrolase-like_dom_sf"/>
</dbReference>
<proteinExistence type="predicted"/>
<dbReference type="InterPro" id="IPR000086">
    <property type="entry name" value="NUDIX_hydrolase_dom"/>
</dbReference>
<reference evidence="3 4" key="1">
    <citation type="journal article" date="2015" name="Nature">
        <title>rRNA introns, odd ribosomes, and small enigmatic genomes across a large radiation of phyla.</title>
        <authorList>
            <person name="Brown C.T."/>
            <person name="Hug L.A."/>
            <person name="Thomas B.C."/>
            <person name="Sharon I."/>
            <person name="Castelle C.J."/>
            <person name="Singh A."/>
            <person name="Wilkins M.J."/>
            <person name="Williams K.H."/>
            <person name="Banfield J.F."/>
        </authorList>
    </citation>
    <scope>NUCLEOTIDE SEQUENCE [LARGE SCALE GENOMIC DNA]</scope>
</reference>
<dbReference type="Pfam" id="PF00293">
    <property type="entry name" value="NUDIX"/>
    <property type="match status" value="1"/>
</dbReference>
<name>A0A0G0CA76_9BACT</name>
<dbReference type="Gene3D" id="3.90.79.10">
    <property type="entry name" value="Nucleoside Triphosphate Pyrophosphohydrolase"/>
    <property type="match status" value="1"/>
</dbReference>
<gene>
    <name evidence="3" type="ORF">UR73_C0004G0004</name>
</gene>
<dbReference type="SUPFAM" id="SSF55811">
    <property type="entry name" value="Nudix"/>
    <property type="match status" value="1"/>
</dbReference>
<dbReference type="EMBL" id="LBQH01000004">
    <property type="protein sequence ID" value="KKP78083.1"/>
    <property type="molecule type" value="Genomic_DNA"/>
</dbReference>
<dbReference type="SUPFAM" id="SSF46785">
    <property type="entry name" value="Winged helix' DNA-binding domain"/>
    <property type="match status" value="1"/>
</dbReference>